<keyword evidence="4 9" id="KW-1133">Transmembrane helix</keyword>
<dbReference type="Pfam" id="PF03471">
    <property type="entry name" value="CorC_HlyC"/>
    <property type="match status" value="1"/>
</dbReference>
<dbReference type="Pfam" id="PF00571">
    <property type="entry name" value="CBS"/>
    <property type="match status" value="2"/>
</dbReference>
<keyword evidence="2 9" id="KW-0812">Transmembrane</keyword>
<dbReference type="CDD" id="cd04590">
    <property type="entry name" value="CBS_pair_CorC_HlyC_assoc"/>
    <property type="match status" value="1"/>
</dbReference>
<keyword evidence="3" id="KW-0677">Repeat</keyword>
<dbReference type="SUPFAM" id="SSF56176">
    <property type="entry name" value="FAD-binding/transporter-associated domain-like"/>
    <property type="match status" value="1"/>
</dbReference>
<evidence type="ECO:0000256" key="6">
    <source>
        <dbReference type="ARBA" id="ARBA00023136"/>
    </source>
</evidence>
<feature type="transmembrane region" description="Helical" evidence="9">
    <location>
        <begin position="60"/>
        <end position="84"/>
    </location>
</feature>
<feature type="transmembrane region" description="Helical" evidence="9">
    <location>
        <begin position="90"/>
        <end position="110"/>
    </location>
</feature>
<reference evidence="12" key="1">
    <citation type="submission" date="2022-01" db="EMBL/GenBank/DDBJ databases">
        <title>Complete genome of Methanomicrobium antiquum DSM 21220.</title>
        <authorList>
            <person name="Chen S.-C."/>
            <person name="You Y.-T."/>
            <person name="Zhou Y.-Z."/>
            <person name="Lai M.-C."/>
        </authorList>
    </citation>
    <scope>NUCLEOTIDE SEQUENCE</scope>
    <source>
        <strain evidence="12">DSM 21220</strain>
    </source>
</reference>
<dbReference type="EMBL" id="CP091092">
    <property type="protein sequence ID" value="WFN37571.1"/>
    <property type="molecule type" value="Genomic_DNA"/>
</dbReference>
<dbReference type="Proteomes" id="UP001218895">
    <property type="component" value="Chromosome"/>
</dbReference>
<keyword evidence="7" id="KW-0486">Methionine biosynthesis</keyword>
<dbReference type="AlphaFoldDB" id="A0AAF0JNM9"/>
<evidence type="ECO:0000256" key="1">
    <source>
        <dbReference type="ARBA" id="ARBA00004141"/>
    </source>
</evidence>
<comment type="subcellular location">
    <subcellularLocation>
        <location evidence="1">Membrane</location>
        <topology evidence="1">Multi-pass membrane protein</topology>
    </subcellularLocation>
</comment>
<dbReference type="Pfam" id="PF01595">
    <property type="entry name" value="CNNM"/>
    <property type="match status" value="1"/>
</dbReference>
<accession>A0AAF0JNM9</accession>
<gene>
    <name evidence="12" type="ORF">L1994_04060</name>
</gene>
<evidence type="ECO:0000313" key="12">
    <source>
        <dbReference type="EMBL" id="WFN37571.1"/>
    </source>
</evidence>
<dbReference type="InterPro" id="IPR005170">
    <property type="entry name" value="Transptr-assoc_dom"/>
</dbReference>
<dbReference type="InterPro" id="IPR002550">
    <property type="entry name" value="CNNM"/>
</dbReference>
<feature type="domain" description="CBS" evidence="10">
    <location>
        <begin position="203"/>
        <end position="264"/>
    </location>
</feature>
<feature type="domain" description="CNNM transmembrane" evidence="11">
    <location>
        <begin position="1"/>
        <end position="184"/>
    </location>
</feature>
<sequence length="420" mass="47175">MIENSLGYFLFLFCLILSGFFSGSEIALVSINQAKVRALVEANKRGAKALSILKQNTDHLLITILIGNNVVNVAAAAIATAIAIDLFGDVGIGIATGVVTILMLIFGEIGPKTYSARKPEEVALFVSQFILFFSYILTPILWIYDGLKKIFKIETDLTHPVVTEEEIKQWIDVGEESGTIEEDEHEMLYRVFRFTDTIAREAMTPRGDVRMINDKSSLEDAIDIFNDTGFTRIPVYHDQIDNITGILNVKDVFSATYNKKQDASVNNLKYEPVFVPESKKIDELLNELQRKKVHIAIVVDEYGTYAGVITMEDILEELVGDILDEFDVEEPQIQSIDTGVYLIDGGTWVTRINEEIMIDLPLDESYETIGGLLIDRLGHIPKRGEIIYLENGIKMQVMKMRGRKIIEIRLTMPGADNDIQ</sequence>
<evidence type="ECO:0000259" key="11">
    <source>
        <dbReference type="PROSITE" id="PS51846"/>
    </source>
</evidence>
<dbReference type="RefSeq" id="WP_278100411.1">
    <property type="nucleotide sequence ID" value="NZ_CP091092.1"/>
</dbReference>
<evidence type="ECO:0000256" key="7">
    <source>
        <dbReference type="ARBA" id="ARBA00023167"/>
    </source>
</evidence>
<evidence type="ECO:0000256" key="8">
    <source>
        <dbReference type="PROSITE-ProRule" id="PRU00703"/>
    </source>
</evidence>
<dbReference type="GO" id="GO:0009086">
    <property type="term" value="P:methionine biosynthetic process"/>
    <property type="evidence" value="ECO:0007669"/>
    <property type="project" value="UniProtKB-KW"/>
</dbReference>
<evidence type="ECO:0000256" key="9">
    <source>
        <dbReference type="SAM" id="Phobius"/>
    </source>
</evidence>
<protein>
    <submittedName>
        <fullName evidence="12">Hemolysin family protein</fullName>
    </submittedName>
</protein>
<dbReference type="PANTHER" id="PTHR22777:SF17">
    <property type="entry name" value="UPF0053 PROTEIN SLL0260"/>
    <property type="match status" value="1"/>
</dbReference>
<dbReference type="Gene3D" id="3.30.465.10">
    <property type="match status" value="1"/>
</dbReference>
<proteinExistence type="predicted"/>
<name>A0AAF0JNM9_9EURY</name>
<dbReference type="SMART" id="SM01091">
    <property type="entry name" value="CorC_HlyC"/>
    <property type="match status" value="1"/>
</dbReference>
<dbReference type="PROSITE" id="PS51371">
    <property type="entry name" value="CBS"/>
    <property type="match status" value="2"/>
</dbReference>
<keyword evidence="7" id="KW-0028">Amino-acid biosynthesis</keyword>
<dbReference type="PROSITE" id="PS51846">
    <property type="entry name" value="CNNM"/>
    <property type="match status" value="1"/>
</dbReference>
<dbReference type="InterPro" id="IPR044751">
    <property type="entry name" value="Ion_transp-like_CBS"/>
</dbReference>
<dbReference type="GO" id="GO:0016020">
    <property type="term" value="C:membrane"/>
    <property type="evidence" value="ECO:0007669"/>
    <property type="project" value="UniProtKB-SubCell"/>
</dbReference>
<dbReference type="FunFam" id="3.10.580.10:FF:000002">
    <property type="entry name" value="Magnesium/cobalt efflux protein CorC"/>
    <property type="match status" value="1"/>
</dbReference>
<dbReference type="Gene3D" id="3.10.580.10">
    <property type="entry name" value="CBS-domain"/>
    <property type="match status" value="1"/>
</dbReference>
<dbReference type="InterPro" id="IPR046342">
    <property type="entry name" value="CBS_dom_sf"/>
</dbReference>
<keyword evidence="6 9" id="KW-0472">Membrane</keyword>
<dbReference type="GO" id="GO:0050660">
    <property type="term" value="F:flavin adenine dinucleotide binding"/>
    <property type="evidence" value="ECO:0007669"/>
    <property type="project" value="InterPro"/>
</dbReference>
<feature type="transmembrane region" description="Helical" evidence="9">
    <location>
        <begin position="6"/>
        <end position="29"/>
    </location>
</feature>
<dbReference type="SMART" id="SM00116">
    <property type="entry name" value="CBS"/>
    <property type="match status" value="2"/>
</dbReference>
<evidence type="ECO:0000256" key="3">
    <source>
        <dbReference type="ARBA" id="ARBA00022737"/>
    </source>
</evidence>
<dbReference type="InterPro" id="IPR016169">
    <property type="entry name" value="FAD-bd_PCMH_sub2"/>
</dbReference>
<dbReference type="PANTHER" id="PTHR22777">
    <property type="entry name" value="HEMOLYSIN-RELATED"/>
    <property type="match status" value="1"/>
</dbReference>
<keyword evidence="5 8" id="KW-0129">CBS domain</keyword>
<feature type="domain" description="CBS" evidence="10">
    <location>
        <begin position="268"/>
        <end position="325"/>
    </location>
</feature>
<dbReference type="GeneID" id="79949544"/>
<organism evidence="12 13">
    <name type="scientific">Methanomicrobium antiquum</name>
    <dbReference type="NCBI Taxonomy" id="487686"/>
    <lineage>
        <taxon>Archaea</taxon>
        <taxon>Methanobacteriati</taxon>
        <taxon>Methanobacteriota</taxon>
        <taxon>Stenosarchaea group</taxon>
        <taxon>Methanomicrobia</taxon>
        <taxon>Methanomicrobiales</taxon>
        <taxon>Methanomicrobiaceae</taxon>
        <taxon>Methanomicrobium</taxon>
    </lineage>
</organism>
<evidence type="ECO:0000256" key="4">
    <source>
        <dbReference type="ARBA" id="ARBA00022989"/>
    </source>
</evidence>
<evidence type="ECO:0000313" key="13">
    <source>
        <dbReference type="Proteomes" id="UP001218895"/>
    </source>
</evidence>
<evidence type="ECO:0000256" key="2">
    <source>
        <dbReference type="ARBA" id="ARBA00022692"/>
    </source>
</evidence>
<dbReference type="SUPFAM" id="SSF54631">
    <property type="entry name" value="CBS-domain pair"/>
    <property type="match status" value="1"/>
</dbReference>
<evidence type="ECO:0000259" key="10">
    <source>
        <dbReference type="PROSITE" id="PS51371"/>
    </source>
</evidence>
<feature type="transmembrane region" description="Helical" evidence="9">
    <location>
        <begin position="122"/>
        <end position="144"/>
    </location>
</feature>
<evidence type="ECO:0000256" key="5">
    <source>
        <dbReference type="ARBA" id="ARBA00023122"/>
    </source>
</evidence>
<keyword evidence="13" id="KW-1185">Reference proteome</keyword>
<dbReference type="KEGG" id="manq:L1994_04060"/>
<dbReference type="InterPro" id="IPR000644">
    <property type="entry name" value="CBS_dom"/>
</dbReference>
<dbReference type="InterPro" id="IPR036318">
    <property type="entry name" value="FAD-bd_PCMH-like_sf"/>
</dbReference>